<gene>
    <name evidence="2" type="ORF">GCM10010201_35470</name>
</gene>
<keyword evidence="3" id="KW-1185">Reference proteome</keyword>
<feature type="chain" id="PRO_5045397036" description="Secreted protein" evidence="1">
    <location>
        <begin position="27"/>
        <end position="86"/>
    </location>
</feature>
<evidence type="ECO:0008006" key="4">
    <source>
        <dbReference type="Google" id="ProtNLM"/>
    </source>
</evidence>
<comment type="caution">
    <text evidence="2">The sequence shown here is derived from an EMBL/GenBank/DDBJ whole genome shotgun (WGS) entry which is preliminary data.</text>
</comment>
<keyword evidence="1" id="KW-0732">Signal</keyword>
<name>A0ABN3NRQ9_9ACTN</name>
<dbReference type="EMBL" id="BAAARY010000039">
    <property type="protein sequence ID" value="GAA2532800.1"/>
    <property type="molecule type" value="Genomic_DNA"/>
</dbReference>
<accession>A0ABN3NRQ9</accession>
<evidence type="ECO:0000313" key="2">
    <source>
        <dbReference type="EMBL" id="GAA2532800.1"/>
    </source>
</evidence>
<organism evidence="2 3">
    <name type="scientific">Pilimelia columellifera subsp. columellifera</name>
    <dbReference type="NCBI Taxonomy" id="706583"/>
    <lineage>
        <taxon>Bacteria</taxon>
        <taxon>Bacillati</taxon>
        <taxon>Actinomycetota</taxon>
        <taxon>Actinomycetes</taxon>
        <taxon>Micromonosporales</taxon>
        <taxon>Micromonosporaceae</taxon>
        <taxon>Pilimelia</taxon>
    </lineage>
</organism>
<sequence>MRWGRLLGTAISFFLRLGFGTGPSGAADPADSSGKATGVCEGFTQQILNLGVRAAQLVSGPPCKCVVHGGVEPEKKLLPFGSHAYE</sequence>
<dbReference type="Proteomes" id="UP001499978">
    <property type="component" value="Unassembled WGS sequence"/>
</dbReference>
<feature type="signal peptide" evidence="1">
    <location>
        <begin position="1"/>
        <end position="26"/>
    </location>
</feature>
<evidence type="ECO:0000256" key="1">
    <source>
        <dbReference type="SAM" id="SignalP"/>
    </source>
</evidence>
<reference evidence="2 3" key="1">
    <citation type="journal article" date="2019" name="Int. J. Syst. Evol. Microbiol.">
        <title>The Global Catalogue of Microorganisms (GCM) 10K type strain sequencing project: providing services to taxonomists for standard genome sequencing and annotation.</title>
        <authorList>
            <consortium name="The Broad Institute Genomics Platform"/>
            <consortium name="The Broad Institute Genome Sequencing Center for Infectious Disease"/>
            <person name="Wu L."/>
            <person name="Ma J."/>
        </authorList>
    </citation>
    <scope>NUCLEOTIDE SEQUENCE [LARGE SCALE GENOMIC DNA]</scope>
    <source>
        <strain evidence="2 3">JCM 3367</strain>
    </source>
</reference>
<proteinExistence type="predicted"/>
<evidence type="ECO:0000313" key="3">
    <source>
        <dbReference type="Proteomes" id="UP001499978"/>
    </source>
</evidence>
<protein>
    <recommendedName>
        <fullName evidence="4">Secreted protein</fullName>
    </recommendedName>
</protein>